<name>A0ABX7J299_9ACTN</name>
<accession>A0ABX7J299</accession>
<evidence type="ECO:0000313" key="2">
    <source>
        <dbReference type="Proteomes" id="UP000598054"/>
    </source>
</evidence>
<gene>
    <name evidence="1" type="ORF">I6J41_16810</name>
</gene>
<evidence type="ECO:0000313" key="1">
    <source>
        <dbReference type="EMBL" id="QRV42214.1"/>
    </source>
</evidence>
<dbReference type="Proteomes" id="UP000598054">
    <property type="component" value="Chromosome"/>
</dbReference>
<sequence>MSDFEDETKRHLSSLIAHSYSDLVVVCAGLPISITLPAPSGQEIILSDAIPAIRRAMALIEEQPLPEGPKDTFVAACCYWLAAVDVFTLLVVNGYDTARALSAATVLDDADRKLAEITTWLADRWLEENDK</sequence>
<proteinExistence type="predicted"/>
<protein>
    <submittedName>
        <fullName evidence="1">Uncharacterized protein</fullName>
    </submittedName>
</protein>
<dbReference type="RefSeq" id="WP_050494025.1">
    <property type="nucleotide sequence ID" value="NZ_CP070242.1"/>
</dbReference>
<organism evidence="1 2">
    <name type="scientific">Streptomyces californicus</name>
    <dbReference type="NCBI Taxonomy" id="67351"/>
    <lineage>
        <taxon>Bacteria</taxon>
        <taxon>Bacillati</taxon>
        <taxon>Actinomycetota</taxon>
        <taxon>Actinomycetes</taxon>
        <taxon>Kitasatosporales</taxon>
        <taxon>Streptomycetaceae</taxon>
        <taxon>Streptomyces</taxon>
    </lineage>
</organism>
<keyword evidence="2" id="KW-1185">Reference proteome</keyword>
<reference evidence="1 2" key="1">
    <citation type="submission" date="2021-02" db="EMBL/GenBank/DDBJ databases">
        <title>FDA dAtabase for Regulatory Grade micrObial Sequences (FDA-ARGOS): Supporting development and validation of Infectious Disease Dx tests.</title>
        <authorList>
            <person name="Sproer C."/>
            <person name="Gronow S."/>
            <person name="Severitt S."/>
            <person name="Schroder I."/>
            <person name="Tallon L."/>
            <person name="Sadzewicz L."/>
            <person name="Zhao X."/>
            <person name="Boylan J."/>
            <person name="Ott S."/>
            <person name="Bowen H."/>
            <person name="Vavikolanu K."/>
            <person name="Mehta A."/>
            <person name="Aluvathingal J."/>
            <person name="Nadendla S."/>
            <person name="Lowell S."/>
            <person name="Myers T."/>
            <person name="Yan Y."/>
            <person name="Sichtig H."/>
        </authorList>
    </citation>
    <scope>NUCLEOTIDE SEQUENCE [LARGE SCALE GENOMIC DNA]</scope>
    <source>
        <strain evidence="1 2">FDAARGOS_1211</strain>
    </source>
</reference>
<dbReference type="EMBL" id="CP070249">
    <property type="protein sequence ID" value="QRV42214.1"/>
    <property type="molecule type" value="Genomic_DNA"/>
</dbReference>
<dbReference type="GeneID" id="63981208"/>